<evidence type="ECO:0000313" key="1">
    <source>
        <dbReference type="EMBL" id="XCI29089.1"/>
    </source>
</evidence>
<accession>A0AAU8HUK6</accession>
<organism evidence="1">
    <name type="scientific">Proteinivorax hydrogeniformans</name>
    <dbReference type="NCBI Taxonomy" id="1826727"/>
    <lineage>
        <taxon>Bacteria</taxon>
        <taxon>Bacillati</taxon>
        <taxon>Bacillota</taxon>
        <taxon>Clostridia</taxon>
        <taxon>Eubacteriales</taxon>
        <taxon>Proteinivoracaceae</taxon>
        <taxon>Proteinivorax</taxon>
    </lineage>
</organism>
<gene>
    <name evidence="1" type="ORF">PRVXH_000390</name>
</gene>
<sequence length="145" mass="16899">MNLKDCLKHFIHLELEAAKVYEKIAEHSEGEIAQVAKTFQNEEAVHAQRLEELLASKETISNQTVNEELLLLPRYGSELETSTKLDTRKQLFTFALQAEKDSILMYQEIANQLPESSALYQFFNDLIKEERDHMFFILKKLHELS</sequence>
<dbReference type="RefSeq" id="WP_353893638.1">
    <property type="nucleotide sequence ID" value="NZ_CP159485.1"/>
</dbReference>
<dbReference type="Gene3D" id="1.20.1260.10">
    <property type="match status" value="1"/>
</dbReference>
<dbReference type="SUPFAM" id="SSF47240">
    <property type="entry name" value="Ferritin-like"/>
    <property type="match status" value="1"/>
</dbReference>
<protein>
    <recommendedName>
        <fullName evidence="2">Rubrerythrin</fullName>
    </recommendedName>
</protein>
<reference evidence="1" key="2">
    <citation type="submission" date="2024-06" db="EMBL/GenBank/DDBJ databases">
        <authorList>
            <person name="Petrova K.O."/>
            <person name="Toshchakov S.V."/>
            <person name="Boltjanskaja Y.V."/>
            <person name="Kevbrin V.V."/>
        </authorList>
    </citation>
    <scope>NUCLEOTIDE SEQUENCE</scope>
    <source>
        <strain evidence="1">Z-710</strain>
    </source>
</reference>
<proteinExistence type="predicted"/>
<reference evidence="1" key="1">
    <citation type="journal article" date="2018" name="Antonie Van Leeuwenhoek">
        <title>Proteinivorax hydrogeniformans sp. nov., an anaerobic, haloalkaliphilic bacterium fermenting proteinaceous compounds with high hydrogen production.</title>
        <authorList>
            <person name="Boltyanskaya Y."/>
            <person name="Detkova E."/>
            <person name="Pimenov N."/>
            <person name="Kevbrin V."/>
        </authorList>
    </citation>
    <scope>NUCLEOTIDE SEQUENCE</scope>
    <source>
        <strain evidence="1">Z-710</strain>
    </source>
</reference>
<name>A0AAU8HUK6_9FIRM</name>
<dbReference type="AlphaFoldDB" id="A0AAU8HUK6"/>
<evidence type="ECO:0008006" key="2">
    <source>
        <dbReference type="Google" id="ProtNLM"/>
    </source>
</evidence>
<dbReference type="InterPro" id="IPR009078">
    <property type="entry name" value="Ferritin-like_SF"/>
</dbReference>
<dbReference type="InterPro" id="IPR012347">
    <property type="entry name" value="Ferritin-like"/>
</dbReference>
<dbReference type="EMBL" id="CP159485">
    <property type="protein sequence ID" value="XCI29089.1"/>
    <property type="molecule type" value="Genomic_DNA"/>
</dbReference>